<keyword evidence="2" id="KW-0560">Oxidoreductase</keyword>
<dbReference type="InterPro" id="IPR002347">
    <property type="entry name" value="SDR_fam"/>
</dbReference>
<organism evidence="3 4">
    <name type="scientific">Secundilactobacillus odoratitofui DSM 19909 = JCM 15043</name>
    <dbReference type="NCBI Taxonomy" id="1423776"/>
    <lineage>
        <taxon>Bacteria</taxon>
        <taxon>Bacillati</taxon>
        <taxon>Bacillota</taxon>
        <taxon>Bacilli</taxon>
        <taxon>Lactobacillales</taxon>
        <taxon>Lactobacillaceae</taxon>
        <taxon>Secundilactobacillus</taxon>
    </lineage>
</organism>
<dbReference type="CDD" id="cd05233">
    <property type="entry name" value="SDR_c"/>
    <property type="match status" value="1"/>
</dbReference>
<dbReference type="Proteomes" id="UP000051160">
    <property type="component" value="Unassembled WGS sequence"/>
</dbReference>
<dbReference type="FunFam" id="3.40.50.720:FF:000084">
    <property type="entry name" value="Short-chain dehydrogenase reductase"/>
    <property type="match status" value="1"/>
</dbReference>
<comment type="caution">
    <text evidence="3">The sequence shown here is derived from an EMBL/GenBank/DDBJ whole genome shotgun (WGS) entry which is preliminary data.</text>
</comment>
<reference evidence="3 4" key="1">
    <citation type="journal article" date="2015" name="Genome Announc.">
        <title>Expanding the biotechnology potential of lactobacilli through comparative genomics of 213 strains and associated genera.</title>
        <authorList>
            <person name="Sun Z."/>
            <person name="Harris H.M."/>
            <person name="McCann A."/>
            <person name="Guo C."/>
            <person name="Argimon S."/>
            <person name="Zhang W."/>
            <person name="Yang X."/>
            <person name="Jeffery I.B."/>
            <person name="Cooney J.C."/>
            <person name="Kagawa T.F."/>
            <person name="Liu W."/>
            <person name="Song Y."/>
            <person name="Salvetti E."/>
            <person name="Wrobel A."/>
            <person name="Rasinkangas P."/>
            <person name="Parkhill J."/>
            <person name="Rea M.C."/>
            <person name="O'Sullivan O."/>
            <person name="Ritari J."/>
            <person name="Douillard F.P."/>
            <person name="Paul Ross R."/>
            <person name="Yang R."/>
            <person name="Briner A.E."/>
            <person name="Felis G.E."/>
            <person name="de Vos W.M."/>
            <person name="Barrangou R."/>
            <person name="Klaenhammer T.R."/>
            <person name="Caufield P.W."/>
            <person name="Cui Y."/>
            <person name="Zhang H."/>
            <person name="O'Toole P.W."/>
        </authorList>
    </citation>
    <scope>NUCLEOTIDE SEQUENCE [LARGE SCALE GENOMIC DNA]</scope>
    <source>
        <strain evidence="3 4">DSM 19909</strain>
    </source>
</reference>
<keyword evidence="4" id="KW-1185">Reference proteome</keyword>
<dbReference type="PRINTS" id="PR00081">
    <property type="entry name" value="GDHRDH"/>
</dbReference>
<evidence type="ECO:0000256" key="2">
    <source>
        <dbReference type="ARBA" id="ARBA00023002"/>
    </source>
</evidence>
<sequence>MMMSESWLKLTNQVCVVTGATGGMGEKICFEFAKQGAVVVLIDIKAAALAALKQKLETETGATVYVENCDVTDPAAVEAASRSIVAEAGRIDVLVNTAGILKFAPLEDLKYETWQQVLKVNLDGYFLTAQTFGKVMKAQGHGSMVHISTVASLAPETYSGAYSTSKAGVNMLSKQIAAEWGQYGVRSNVLMPCLVKTPMSMPFYADPEVENGRKKLTANKRIGTVQDIADGVLFLASDRASYVNGAALPVDGGFNMMMGDQIPKPGGRKQYAIDHETD</sequence>
<evidence type="ECO:0000313" key="4">
    <source>
        <dbReference type="Proteomes" id="UP000051160"/>
    </source>
</evidence>
<dbReference type="Gene3D" id="3.40.50.720">
    <property type="entry name" value="NAD(P)-binding Rossmann-like Domain"/>
    <property type="match status" value="1"/>
</dbReference>
<dbReference type="PANTHER" id="PTHR42760">
    <property type="entry name" value="SHORT-CHAIN DEHYDROGENASES/REDUCTASES FAMILY MEMBER"/>
    <property type="match status" value="1"/>
</dbReference>
<dbReference type="InterPro" id="IPR036291">
    <property type="entry name" value="NAD(P)-bd_dom_sf"/>
</dbReference>
<dbReference type="Pfam" id="PF13561">
    <property type="entry name" value="adh_short_C2"/>
    <property type="match status" value="1"/>
</dbReference>
<accession>A0A0R1LSV2</accession>
<evidence type="ECO:0000313" key="3">
    <source>
        <dbReference type="EMBL" id="KRK98822.1"/>
    </source>
</evidence>
<dbReference type="EMBL" id="AZEE01000027">
    <property type="protein sequence ID" value="KRK98822.1"/>
    <property type="molecule type" value="Genomic_DNA"/>
</dbReference>
<dbReference type="PATRIC" id="fig|1423776.4.peg.567"/>
<dbReference type="SUPFAM" id="SSF51735">
    <property type="entry name" value="NAD(P)-binding Rossmann-fold domains"/>
    <property type="match status" value="1"/>
</dbReference>
<dbReference type="GO" id="GO:0016616">
    <property type="term" value="F:oxidoreductase activity, acting on the CH-OH group of donors, NAD or NADP as acceptor"/>
    <property type="evidence" value="ECO:0007669"/>
    <property type="project" value="TreeGrafter"/>
</dbReference>
<dbReference type="PANTHER" id="PTHR42760:SF123">
    <property type="entry name" value="OXIDOREDUCTASE"/>
    <property type="match status" value="1"/>
</dbReference>
<evidence type="ECO:0000256" key="1">
    <source>
        <dbReference type="ARBA" id="ARBA00006484"/>
    </source>
</evidence>
<dbReference type="STRING" id="1423776.FD04_GL000563"/>
<dbReference type="GO" id="GO:0030497">
    <property type="term" value="P:fatty acid elongation"/>
    <property type="evidence" value="ECO:0007669"/>
    <property type="project" value="TreeGrafter"/>
</dbReference>
<dbReference type="AlphaFoldDB" id="A0A0R1LSV2"/>
<dbReference type="GO" id="GO:0008206">
    <property type="term" value="P:bile acid metabolic process"/>
    <property type="evidence" value="ECO:0007669"/>
    <property type="project" value="UniProtKB-ARBA"/>
</dbReference>
<name>A0A0R1LSV2_9LACO</name>
<comment type="similarity">
    <text evidence="1">Belongs to the short-chain dehydrogenases/reductases (SDR) family.</text>
</comment>
<gene>
    <name evidence="3" type="ORF">FD04_GL000563</name>
</gene>
<dbReference type="PRINTS" id="PR00080">
    <property type="entry name" value="SDRFAMILY"/>
</dbReference>
<protein>
    <submittedName>
        <fullName evidence="3">Short-chain dehydrogenase oxidoreductase</fullName>
    </submittedName>
</protein>
<proteinExistence type="inferred from homology"/>